<dbReference type="OrthoDB" id="539213at2759"/>
<feature type="compositionally biased region" description="Basic and acidic residues" evidence="2">
    <location>
        <begin position="1277"/>
        <end position="1295"/>
    </location>
</feature>
<evidence type="ECO:0000313" key="4">
    <source>
        <dbReference type="Proteomes" id="UP000245768"/>
    </source>
</evidence>
<reference evidence="3" key="1">
    <citation type="journal article" date="2018" name="Mol. Biol. Evol.">
        <title>Broad Genomic Sampling Reveals a Smut Pathogenic Ancestry of the Fungal Clade Ustilaginomycotina.</title>
        <authorList>
            <person name="Kijpornyongpan T."/>
            <person name="Mondo S.J."/>
            <person name="Barry K."/>
            <person name="Sandor L."/>
            <person name="Lee J."/>
            <person name="Lipzen A."/>
            <person name="Pangilinan J."/>
            <person name="LaButti K."/>
            <person name="Hainaut M."/>
            <person name="Henrissat B."/>
            <person name="Grigoriev I.V."/>
            <person name="Spatafora J.W."/>
            <person name="Aime M.C."/>
        </authorList>
    </citation>
    <scope>NUCLEOTIDE SEQUENCE [LARGE SCALE GENOMIC DNA]</scope>
    <source>
        <strain evidence="3">MCA 4198</strain>
    </source>
</reference>
<dbReference type="PANTHER" id="PTHR43558">
    <property type="entry name" value="REDUCTASE, PUTATIVE (AFU_ORTHOLOGUE AFUA_3G10540)-RELATED"/>
    <property type="match status" value="1"/>
</dbReference>
<dbReference type="PROSITE" id="PS50088">
    <property type="entry name" value="ANK_REPEAT"/>
    <property type="match status" value="1"/>
</dbReference>
<evidence type="ECO:0008006" key="5">
    <source>
        <dbReference type="Google" id="ProtNLM"/>
    </source>
</evidence>
<dbReference type="STRING" id="215250.A0A316YFR3"/>
<proteinExistence type="predicted"/>
<feature type="repeat" description="ANK" evidence="1">
    <location>
        <begin position="594"/>
        <end position="626"/>
    </location>
</feature>
<feature type="region of interest" description="Disordered" evidence="2">
    <location>
        <begin position="1068"/>
        <end position="1092"/>
    </location>
</feature>
<accession>A0A316YFR3</accession>
<feature type="region of interest" description="Disordered" evidence="2">
    <location>
        <begin position="659"/>
        <end position="680"/>
    </location>
</feature>
<dbReference type="InterPro" id="IPR053354">
    <property type="entry name" value="MGDG_epimerase"/>
</dbReference>
<dbReference type="Gene3D" id="1.25.40.20">
    <property type="entry name" value="Ankyrin repeat-containing domain"/>
    <property type="match status" value="3"/>
</dbReference>
<keyword evidence="4" id="KW-1185">Reference proteome</keyword>
<dbReference type="SUPFAM" id="SSF48403">
    <property type="entry name" value="Ankyrin repeat"/>
    <property type="match status" value="2"/>
</dbReference>
<evidence type="ECO:0000256" key="2">
    <source>
        <dbReference type="SAM" id="MobiDB-lite"/>
    </source>
</evidence>
<feature type="compositionally biased region" description="Acidic residues" evidence="2">
    <location>
        <begin position="1257"/>
        <end position="1276"/>
    </location>
</feature>
<organism evidence="3 4">
    <name type="scientific">Acaromyces ingoldii</name>
    <dbReference type="NCBI Taxonomy" id="215250"/>
    <lineage>
        <taxon>Eukaryota</taxon>
        <taxon>Fungi</taxon>
        <taxon>Dikarya</taxon>
        <taxon>Basidiomycota</taxon>
        <taxon>Ustilaginomycotina</taxon>
        <taxon>Exobasidiomycetes</taxon>
        <taxon>Exobasidiales</taxon>
        <taxon>Cryptobasidiaceae</taxon>
        <taxon>Acaromyces</taxon>
    </lineage>
</organism>
<keyword evidence="1" id="KW-0040">ANK repeat</keyword>
<dbReference type="InterPro" id="IPR036770">
    <property type="entry name" value="Ankyrin_rpt-contain_sf"/>
</dbReference>
<evidence type="ECO:0000313" key="3">
    <source>
        <dbReference type="EMBL" id="PWN86585.1"/>
    </source>
</evidence>
<dbReference type="InterPro" id="IPR002110">
    <property type="entry name" value="Ankyrin_rpt"/>
</dbReference>
<feature type="region of interest" description="Disordered" evidence="2">
    <location>
        <begin position="1237"/>
        <end position="1304"/>
    </location>
</feature>
<feature type="region of interest" description="Disordered" evidence="2">
    <location>
        <begin position="85"/>
        <end position="119"/>
    </location>
</feature>
<gene>
    <name evidence="3" type="ORF">FA10DRAFT_53296</name>
</gene>
<feature type="compositionally biased region" description="Basic and acidic residues" evidence="2">
    <location>
        <begin position="90"/>
        <end position="110"/>
    </location>
</feature>
<dbReference type="Pfam" id="PF12796">
    <property type="entry name" value="Ank_2"/>
    <property type="match status" value="1"/>
</dbReference>
<dbReference type="SMART" id="SM00248">
    <property type="entry name" value="ANK"/>
    <property type="match status" value="8"/>
</dbReference>
<dbReference type="Proteomes" id="UP000245768">
    <property type="component" value="Unassembled WGS sequence"/>
</dbReference>
<dbReference type="EMBL" id="KZ819644">
    <property type="protein sequence ID" value="PWN86585.1"/>
    <property type="molecule type" value="Genomic_DNA"/>
</dbReference>
<protein>
    <recommendedName>
        <fullName evidence="5">Ankyrin</fullName>
    </recommendedName>
</protein>
<dbReference type="RefSeq" id="XP_025373783.1">
    <property type="nucleotide sequence ID" value="XM_025525561.1"/>
</dbReference>
<dbReference type="GeneID" id="37047477"/>
<dbReference type="PANTHER" id="PTHR43558:SF6">
    <property type="entry name" value="REDUCTASE, PUTATIVE (AFU_ORTHOLOGUE AFUA_3G10540)-RELATED"/>
    <property type="match status" value="1"/>
</dbReference>
<feature type="compositionally biased region" description="Basic and acidic residues" evidence="2">
    <location>
        <begin position="665"/>
        <end position="676"/>
    </location>
</feature>
<evidence type="ECO:0000256" key="1">
    <source>
        <dbReference type="PROSITE-ProRule" id="PRU00023"/>
    </source>
</evidence>
<dbReference type="PROSITE" id="PS50297">
    <property type="entry name" value="ANK_REP_REGION"/>
    <property type="match status" value="1"/>
</dbReference>
<feature type="region of interest" description="Disordered" evidence="2">
    <location>
        <begin position="1422"/>
        <end position="1441"/>
    </location>
</feature>
<sequence>MSSTQQQTVEGAAFLDRLSSLIFPDEATICPRDDVAAALQPCLEHDLALRALYAKERNAKAITDPHVGLINVHGEKTQNGSVFKTRSRKVAADAEEKNYEEGKKKPEEPGGPRQDATTTDENYILPLPNRLRRQHGSCAVVDLDTFKARFNIFTEMAFSCMHPEDWDGVFIAGGAVLTCLTPLLNKDQELAKTCRGLRKYYHESDLHSSSDIDVFLYDGGRGDSKTAEARIERLAQRIADAIPKDILYIRTKNTISIVSQYPNRTIQIVLRLYRSPAEILHGFDVDCACVGFDGQRVWAAPRALVSLVTQSNAIDITRRSTTYETRLAKYADRSFEVYYPSLDRKLIDPSIYERAVGTIQGLARLLVLEKLSTTEARENYLDKKRKLRQRPDLTWQERRNRSKKIVRGDIKTKTPKRGEWAHQSDYDIMSLTVPYGPNWDAGRVRKELFRDDVLLNSKFNPKSKDYFGLHRHPCFFALEIKDVMEDLCGLCPTPKTDEERELCETKFVDFVNGRIAFMVDDPGKQLMSSSYHPITDTDWTELAYLSRTEALMRLVVQGDLKSISDFLDATASDPNERKRLIDPVKQLLYQRDHAGRSPLHMAIITGQTDLALLLLDRGARMTARLVDGRNCLMLASQNANAELVKAMLDRSMINAKQAENLGQQAKKDDRDAKTDKTDEDLDAVVVADPQEEGAVDKAEDAPPDVLEVNFVAWDAELSALFFAIIAGSTECVKLLLNAGASPRKNCKRMAPISAALLISDDSTAVEVIKALLTAGATCNQIFKADVSDLEDIHTPLHTYVTSRRTRLIVALLQGDPVGAKKIVNFPISAADRRTYYGSKGLASALTIACATSQYGVAAFLVKLGAHPCTTLQDREDFCAIPKRDYRMSELQDERELWSPRATQPLEASMAAMNNVWKLLLYGKQAVPRLLGTQQSFHEDYSTFRQKLTLLDAAERISNKASLALGSVPSGVCREEENEDLEKQQQQEIDKKAAKMSDFDNWEDYWTATHRYLTLKAEWHKSRNPTRADSGREEYKKHHAEVLSSIQIYYSDLAVELRRREAKTFGEIVKDLPPSDRQQQSAETKKRKLSISSEEEWGSGKEWMDFQSPRPAEVRKLQNDKLWTELKTKKPTIKFTRDSSRFRPSFEPVRLNGLYSRLVQAAWEGDCKTIRALTRLEDAARGLEEILDASIQVLDYTGVVENGYHQYPQELNILTFAVQRGQYNAALELAKSTRMQYVTPEERSKAEAAIQKPHVQIAEDDDSDTDDDYDDGEDDHDAVDNEYKEKKKDNSDDEKGLGGNGQGKLPKPLIGKIDITKFHQPFLYLLRRLEEEGREDLLDDLWRTDREFLGEQYWVTRALLKDNWTALLDVFEINKGADIYLGHAAEKFLPVTEVAKKETPLTYSDYPGLLSAINGERETKWAKDVSGADAAPPPQSSSAKDSPSILVAALKRGAKKCVGKLLENGLKGGREILAALKRGEKGRGGIITRLELDDQEQVETIICGEGIEQNNPVSLAAHRTDGALEALKESAPPHLWQRWINQTDGEGMTPLLRIVAKVRFSNYCRPEEIKFLTDNGADLLARDANGKNILHHLVGNNDYWESDFVQGEKYIDLRKWAFHTWLDRTVIQQLAVQECEPGKTALHLLRRVELTHLNEIFDLYDENTARSIFRARNLYGQTILWVYSFAFELKWMLEICQRLGILKEMLGMEDAHGETFMDVINRKFIDQTHRPNLWVQTRDGQKDNLNYLSWTQMPACLDSYHAILNRLDFDSKGYRAGCRTQLPIEAQYTELKFVLEAESQVLDQWPPKLLETANDLLSWLKGQSKEKQMTLEQAVTRSFVQDRSGDVGLAKQLVDTSIASVGGLGKIKRTLVPWSIGQRMTKKLLDEQDTRFQLPKASHDKVRYHY</sequence>
<dbReference type="InParanoid" id="A0A316YFR3"/>
<name>A0A316YFR3_9BASI</name>